<dbReference type="GO" id="GO:0006508">
    <property type="term" value="P:proteolysis"/>
    <property type="evidence" value="ECO:0007669"/>
    <property type="project" value="InterPro"/>
</dbReference>
<dbReference type="PANTHER" id="PTHR32060">
    <property type="entry name" value="TAIL-SPECIFIC PROTEASE"/>
    <property type="match status" value="1"/>
</dbReference>
<reference evidence="2" key="2">
    <citation type="submission" date="2020-09" db="EMBL/GenBank/DDBJ databases">
        <authorList>
            <person name="Sun Q."/>
            <person name="Kim S."/>
        </authorList>
    </citation>
    <scope>NUCLEOTIDE SEQUENCE</scope>
    <source>
        <strain evidence="2">KCTC 12368</strain>
    </source>
</reference>
<dbReference type="Gene3D" id="3.30.750.170">
    <property type="match status" value="1"/>
</dbReference>
<protein>
    <submittedName>
        <fullName evidence="2">Peptidase S41</fullName>
    </submittedName>
</protein>
<evidence type="ECO:0000313" key="2">
    <source>
        <dbReference type="EMBL" id="GGZ25969.1"/>
    </source>
</evidence>
<dbReference type="PANTHER" id="PTHR32060:SF30">
    <property type="entry name" value="CARBOXY-TERMINAL PROCESSING PROTEASE CTPA"/>
    <property type="match status" value="1"/>
</dbReference>
<dbReference type="Gene3D" id="2.30.42.10">
    <property type="match status" value="1"/>
</dbReference>
<dbReference type="Proteomes" id="UP000619457">
    <property type="component" value="Unassembled WGS sequence"/>
</dbReference>
<gene>
    <name evidence="2" type="ORF">GCM10007049_18180</name>
</gene>
<name>A0A918UQ61_9BACT</name>
<comment type="caution">
    <text evidence="2">The sequence shown here is derived from an EMBL/GenBank/DDBJ whole genome shotgun (WGS) entry which is preliminary data.</text>
</comment>
<dbReference type="Pfam" id="PF03572">
    <property type="entry name" value="Peptidase_S41"/>
    <property type="match status" value="1"/>
</dbReference>
<sequence>MKNSKIILWLFILTLSASCNEDTEDPRFADAYIKTAITASMQEWYYWNDQLPQRVDYDQYNSYEALLEAIKYKPFDRWSYLTTPQAFDQAFTGQNSGHGFGWAIDQKQDLYLSFVYSESPAGKDGWQRGWKVIQVNGRPVADYKTSTGYNFQLGPAEAGISNSFTFELPDGSLTNRSISKAAYQANSVLNRSTISLENKRIGYLAYNSFKATAGLSPTQSQEVKEAFDYFEKEQVDEMIVDLRYNGGGSVRVAEQLMNYLAPISAKGQVMYTDIHNRNKEEMNGEVRFTKTGGLDLSRIFFIVSGSSASASELSINCLSPYMEVKLIGQKTYGKPVGAFPVSGFNKFLENNGIELVPITFSTANANGKADYFEGLPVDYAAQDGVSFPWADPEEPRLNAALQYIRTGSFPFNARQDLSPPQWEMIDDFTGLQQEFPVY</sequence>
<dbReference type="GO" id="GO:0030288">
    <property type="term" value="C:outer membrane-bounded periplasmic space"/>
    <property type="evidence" value="ECO:0007669"/>
    <property type="project" value="TreeGrafter"/>
</dbReference>
<dbReference type="InterPro" id="IPR029045">
    <property type="entry name" value="ClpP/crotonase-like_dom_sf"/>
</dbReference>
<dbReference type="InterPro" id="IPR005151">
    <property type="entry name" value="Tail-specific_protease"/>
</dbReference>
<keyword evidence="3" id="KW-1185">Reference proteome</keyword>
<dbReference type="SMART" id="SM00245">
    <property type="entry name" value="TSPc"/>
    <property type="match status" value="1"/>
</dbReference>
<dbReference type="Gene3D" id="3.90.226.10">
    <property type="entry name" value="2-enoyl-CoA Hydratase, Chain A, domain 1"/>
    <property type="match status" value="1"/>
</dbReference>
<evidence type="ECO:0000259" key="1">
    <source>
        <dbReference type="SMART" id="SM00245"/>
    </source>
</evidence>
<reference evidence="2" key="1">
    <citation type="journal article" date="2014" name="Int. J. Syst. Evol. Microbiol.">
        <title>Complete genome sequence of Corynebacterium casei LMG S-19264T (=DSM 44701T), isolated from a smear-ripened cheese.</title>
        <authorList>
            <consortium name="US DOE Joint Genome Institute (JGI-PGF)"/>
            <person name="Walter F."/>
            <person name="Albersmeier A."/>
            <person name="Kalinowski J."/>
            <person name="Ruckert C."/>
        </authorList>
    </citation>
    <scope>NUCLEOTIDE SEQUENCE</scope>
    <source>
        <strain evidence="2">KCTC 12368</strain>
    </source>
</reference>
<dbReference type="AlphaFoldDB" id="A0A918UQ61"/>
<evidence type="ECO:0000313" key="3">
    <source>
        <dbReference type="Proteomes" id="UP000619457"/>
    </source>
</evidence>
<dbReference type="InterPro" id="IPR036034">
    <property type="entry name" value="PDZ_sf"/>
</dbReference>
<dbReference type="GO" id="GO:0007165">
    <property type="term" value="P:signal transduction"/>
    <property type="evidence" value="ECO:0007669"/>
    <property type="project" value="TreeGrafter"/>
</dbReference>
<dbReference type="CDD" id="cd07561">
    <property type="entry name" value="Peptidase_S41_CPP_like"/>
    <property type="match status" value="1"/>
</dbReference>
<organism evidence="2 3">
    <name type="scientific">Echinicola pacifica</name>
    <dbReference type="NCBI Taxonomy" id="346377"/>
    <lineage>
        <taxon>Bacteria</taxon>
        <taxon>Pseudomonadati</taxon>
        <taxon>Bacteroidota</taxon>
        <taxon>Cytophagia</taxon>
        <taxon>Cytophagales</taxon>
        <taxon>Cyclobacteriaceae</taxon>
        <taxon>Echinicola</taxon>
    </lineage>
</organism>
<dbReference type="GO" id="GO:0008236">
    <property type="term" value="F:serine-type peptidase activity"/>
    <property type="evidence" value="ECO:0007669"/>
    <property type="project" value="InterPro"/>
</dbReference>
<accession>A0A918UQ61</accession>
<dbReference type="SUPFAM" id="SSF52096">
    <property type="entry name" value="ClpP/crotonase"/>
    <property type="match status" value="1"/>
</dbReference>
<dbReference type="InterPro" id="IPR041613">
    <property type="entry name" value="Pept_S41_N"/>
</dbReference>
<dbReference type="PROSITE" id="PS51257">
    <property type="entry name" value="PROKAR_LIPOPROTEIN"/>
    <property type="match status" value="1"/>
</dbReference>
<dbReference type="RefSeq" id="WP_026235722.1">
    <property type="nucleotide sequence ID" value="NZ_BMWX01000003.1"/>
</dbReference>
<feature type="domain" description="Tail specific protease" evidence="1">
    <location>
        <begin position="175"/>
        <end position="366"/>
    </location>
</feature>
<dbReference type="EMBL" id="BMWX01000003">
    <property type="protein sequence ID" value="GGZ25969.1"/>
    <property type="molecule type" value="Genomic_DNA"/>
</dbReference>
<dbReference type="Pfam" id="PF18294">
    <property type="entry name" value="Pept_S41_N"/>
    <property type="match status" value="1"/>
</dbReference>
<dbReference type="GO" id="GO:0004175">
    <property type="term" value="F:endopeptidase activity"/>
    <property type="evidence" value="ECO:0007669"/>
    <property type="project" value="TreeGrafter"/>
</dbReference>
<proteinExistence type="predicted"/>